<evidence type="ECO:0000256" key="2">
    <source>
        <dbReference type="ARBA" id="ARBA00007117"/>
    </source>
</evidence>
<dbReference type="EMBL" id="LR788086">
    <property type="protein sequence ID" value="CAB3263948.1"/>
    <property type="molecule type" value="mRNA"/>
</dbReference>
<evidence type="ECO:0000256" key="5">
    <source>
        <dbReference type="ARBA" id="ARBA00023163"/>
    </source>
</evidence>
<protein>
    <submittedName>
        <fullName evidence="8">MRG/MORF4L-binding protein-like</fullName>
    </submittedName>
</protein>
<keyword evidence="3" id="KW-0156">Chromatin regulator</keyword>
<evidence type="ECO:0000256" key="4">
    <source>
        <dbReference type="ARBA" id="ARBA00023015"/>
    </source>
</evidence>
<proteinExistence type="evidence at transcript level"/>
<dbReference type="Pfam" id="PF07904">
    <property type="entry name" value="Eaf7"/>
    <property type="match status" value="1"/>
</dbReference>
<dbReference type="GO" id="GO:0006357">
    <property type="term" value="P:regulation of transcription by RNA polymerase II"/>
    <property type="evidence" value="ECO:0007669"/>
    <property type="project" value="TreeGrafter"/>
</dbReference>
<sequence>MVTTSTVPIHWNSETEVCLFYAMRGQKPVGINKHFHMMCIHRKFCESIGQSVSSEQLWEHLGTMYNLKALDESEATPFKNTRSEFRLPPEILNCKKAQSKSTVDENVEEDEGPPVKVPTKSNRKRSRQSAPSTPNPSSPAVPTVKRRRQ</sequence>
<keyword evidence="5" id="KW-0804">Transcription</keyword>
<name>A0A6F9DLT4_9ASCI</name>
<evidence type="ECO:0000256" key="3">
    <source>
        <dbReference type="ARBA" id="ARBA00022853"/>
    </source>
</evidence>
<keyword evidence="4" id="KW-0805">Transcription regulation</keyword>
<feature type="region of interest" description="Disordered" evidence="7">
    <location>
        <begin position="89"/>
        <end position="149"/>
    </location>
</feature>
<dbReference type="GO" id="GO:0005634">
    <property type="term" value="C:nucleus"/>
    <property type="evidence" value="ECO:0007669"/>
    <property type="project" value="UniProtKB-SubCell"/>
</dbReference>
<keyword evidence="6" id="KW-0539">Nucleus</keyword>
<accession>A0A6F9DLT4</accession>
<gene>
    <name evidence="8" type="primary">Mrgbp</name>
</gene>
<evidence type="ECO:0000256" key="1">
    <source>
        <dbReference type="ARBA" id="ARBA00004123"/>
    </source>
</evidence>
<dbReference type="GO" id="GO:0035267">
    <property type="term" value="C:NuA4 histone acetyltransferase complex"/>
    <property type="evidence" value="ECO:0007669"/>
    <property type="project" value="TreeGrafter"/>
</dbReference>
<evidence type="ECO:0000313" key="8">
    <source>
        <dbReference type="EMBL" id="CAB3263948.1"/>
    </source>
</evidence>
<dbReference type="GO" id="GO:0006325">
    <property type="term" value="P:chromatin organization"/>
    <property type="evidence" value="ECO:0007669"/>
    <property type="project" value="UniProtKB-KW"/>
</dbReference>
<organism evidence="8">
    <name type="scientific">Phallusia mammillata</name>
    <dbReference type="NCBI Taxonomy" id="59560"/>
    <lineage>
        <taxon>Eukaryota</taxon>
        <taxon>Metazoa</taxon>
        <taxon>Chordata</taxon>
        <taxon>Tunicata</taxon>
        <taxon>Ascidiacea</taxon>
        <taxon>Phlebobranchia</taxon>
        <taxon>Ascidiidae</taxon>
        <taxon>Phallusia</taxon>
    </lineage>
</organism>
<dbReference type="InterPro" id="IPR012423">
    <property type="entry name" value="Eaf7/MRGBP"/>
</dbReference>
<evidence type="ECO:0000256" key="7">
    <source>
        <dbReference type="SAM" id="MobiDB-lite"/>
    </source>
</evidence>
<dbReference type="PANTHER" id="PTHR13581">
    <property type="entry name" value="MRG-BINDING PROTEIN"/>
    <property type="match status" value="1"/>
</dbReference>
<comment type="similarity">
    <text evidence="2">Belongs to the EAF7 family.</text>
</comment>
<dbReference type="AlphaFoldDB" id="A0A6F9DLT4"/>
<reference evidence="8" key="1">
    <citation type="submission" date="2020-04" db="EMBL/GenBank/DDBJ databases">
        <authorList>
            <person name="Neveu A P."/>
        </authorList>
    </citation>
    <scope>NUCLEOTIDE SEQUENCE</scope>
    <source>
        <tissue evidence="8">Whole embryo</tissue>
    </source>
</reference>
<dbReference type="PANTHER" id="PTHR13581:SF5">
    <property type="entry name" value="MRG_MORF4L-BINDING PROTEIN"/>
    <property type="match status" value="1"/>
</dbReference>
<evidence type="ECO:0000256" key="6">
    <source>
        <dbReference type="ARBA" id="ARBA00023242"/>
    </source>
</evidence>
<comment type="subcellular location">
    <subcellularLocation>
        <location evidence="1">Nucleus</location>
    </subcellularLocation>
</comment>